<name>A0A2T5D9C7_ENTMU</name>
<proteinExistence type="predicted"/>
<accession>A0A2T5D9C7</accession>
<dbReference type="AlphaFoldDB" id="A0A2T5D9C7"/>
<sequence length="162" mass="18005">MKKILATGVILLGILGLFGNKVQADDQTQVEFSVGSEYLLEIPAKVTLRDDSKTYLDIKTKNHNLSPTEYVMITLENGLTGNSEITLSRYMDTDTAIKTTITNNGASINLADKEISIFDARNPQEYTVATLFIDPLQDNYKSGKYTTTLTFGSEIRDRDVPE</sequence>
<evidence type="ECO:0000313" key="1">
    <source>
        <dbReference type="EMBL" id="PTO34191.1"/>
    </source>
</evidence>
<comment type="caution">
    <text evidence="1">The sequence shown here is derived from an EMBL/GenBank/DDBJ whole genome shotgun (WGS) entry which is preliminary data.</text>
</comment>
<organism evidence="1 2">
    <name type="scientific">Enterococcus mundtii</name>
    <dbReference type="NCBI Taxonomy" id="53346"/>
    <lineage>
        <taxon>Bacteria</taxon>
        <taxon>Bacillati</taxon>
        <taxon>Bacillota</taxon>
        <taxon>Bacilli</taxon>
        <taxon>Lactobacillales</taxon>
        <taxon>Enterococcaceae</taxon>
        <taxon>Enterococcus</taxon>
    </lineage>
</organism>
<evidence type="ECO:0000313" key="2">
    <source>
        <dbReference type="Proteomes" id="UP000244022"/>
    </source>
</evidence>
<reference evidence="1 2" key="1">
    <citation type="submission" date="2018-03" db="EMBL/GenBank/DDBJ databases">
        <title>Draft genome sequences of four Enterococcus mundtii strains isolated from beef slaughterhouses in Kenya.</title>
        <authorList>
            <person name="Wambui J."/>
            <person name="Stevens M."/>
            <person name="Njage P."/>
            <person name="Stephan R."/>
            <person name="Tasara T."/>
        </authorList>
    </citation>
    <scope>NUCLEOTIDE SEQUENCE [LARGE SCALE GENOMIC DNA]</scope>
    <source>
        <strain evidence="1 2">H18-EM</strain>
    </source>
</reference>
<dbReference type="EMBL" id="PYGR01000087">
    <property type="protein sequence ID" value="PTO34191.1"/>
    <property type="molecule type" value="Genomic_DNA"/>
</dbReference>
<dbReference type="Proteomes" id="UP000244022">
    <property type="component" value="Unassembled WGS sequence"/>
</dbReference>
<protein>
    <submittedName>
        <fullName evidence="1">Uncharacterized protein</fullName>
    </submittedName>
</protein>
<gene>
    <name evidence="1" type="ORF">C6N14_13385</name>
</gene>
<dbReference type="RefSeq" id="WP_108146487.1">
    <property type="nucleotide sequence ID" value="NZ_PYGR01000087.1"/>
</dbReference>